<sequence>MITVALIFTATIAQAQKTFYEALEANGETAIYEGFSGISINDDGTIGIVSGKPAVTITVKKLATGQPVGFEANPISESYGGFGMSEISDYGRVDSYPNVMTIKNIHKRGLDGYMVIDDLLFKISYIPSEGVPEVKNVTAVYVMVKDRTEAKEDSGKKKGGFLGRMKAKLEATGQSPTYKYIQTVNIEKIFNDYVTAMKAKQASPITAQDKKDIAKIKRAREAGDEEIKRYNDSIKATPEYKDLQRRIKQNEANYQASELKNTVTLRNNSNHEIYVGRAGSSNPGTRISAGGTARWSCDQDAYLQKITKSGGSHAYDSTNIQVYRKNSGCGNTVSIN</sequence>
<accession>A0A3D9HCE3</accession>
<evidence type="ECO:0000313" key="2">
    <source>
        <dbReference type="Proteomes" id="UP000256980"/>
    </source>
</evidence>
<dbReference type="AlphaFoldDB" id="A0A3D9HCE3"/>
<dbReference type="Proteomes" id="UP000256980">
    <property type="component" value="Unassembled WGS sequence"/>
</dbReference>
<organism evidence="1 2">
    <name type="scientific">Winogradskyella eximia</name>
    <dbReference type="NCBI Taxonomy" id="262006"/>
    <lineage>
        <taxon>Bacteria</taxon>
        <taxon>Pseudomonadati</taxon>
        <taxon>Bacteroidota</taxon>
        <taxon>Flavobacteriia</taxon>
        <taxon>Flavobacteriales</taxon>
        <taxon>Flavobacteriaceae</taxon>
        <taxon>Winogradskyella</taxon>
    </lineage>
</organism>
<name>A0A3D9HCE3_9FLAO</name>
<keyword evidence="2" id="KW-1185">Reference proteome</keyword>
<evidence type="ECO:0000313" key="1">
    <source>
        <dbReference type="EMBL" id="RED47142.1"/>
    </source>
</evidence>
<reference evidence="1 2" key="1">
    <citation type="submission" date="2018-07" db="EMBL/GenBank/DDBJ databases">
        <title>Genomic Encyclopedia of Type Strains, Phase III (KMG-III): the genomes of soil and plant-associated and newly described type strains.</title>
        <authorList>
            <person name="Whitman W."/>
        </authorList>
    </citation>
    <scope>NUCLEOTIDE SEQUENCE [LARGE SCALE GENOMIC DNA]</scope>
    <source>
        <strain evidence="1 2">CECT 7946</strain>
    </source>
</reference>
<gene>
    <name evidence="1" type="ORF">DFQ10_101925</name>
</gene>
<comment type="caution">
    <text evidence="1">The sequence shown here is derived from an EMBL/GenBank/DDBJ whole genome shotgun (WGS) entry which is preliminary data.</text>
</comment>
<protein>
    <submittedName>
        <fullName evidence="1">Uncharacterized protein</fullName>
    </submittedName>
</protein>
<dbReference type="EMBL" id="QRDV01000001">
    <property type="protein sequence ID" value="RED47142.1"/>
    <property type="molecule type" value="Genomic_DNA"/>
</dbReference>
<proteinExistence type="predicted"/>